<feature type="compositionally biased region" description="Basic and acidic residues" evidence="1">
    <location>
        <begin position="1"/>
        <end position="54"/>
    </location>
</feature>
<reference evidence="2 3" key="1">
    <citation type="submission" date="2018-05" db="EMBL/GenBank/DDBJ databases">
        <title>Genomic Encyclopedia of Type Strains, Phase IV (KMG-V): Genome sequencing to study the core and pangenomes of soil and plant-associated prokaryotes.</title>
        <authorList>
            <person name="Whitman W."/>
        </authorList>
    </citation>
    <scope>NUCLEOTIDE SEQUENCE [LARGE SCALE GENOMIC DNA]</scope>
    <source>
        <strain evidence="2 3">SCZa-39</strain>
    </source>
</reference>
<comment type="caution">
    <text evidence="2">The sequence shown here is derived from an EMBL/GenBank/DDBJ whole genome shotgun (WGS) entry which is preliminary data.</text>
</comment>
<name>A0ABX5K898_9BURK</name>
<sequence>MQEKSISHARDGRRSPTQFAHEHEGPSWGKRADHEKANREKTETQNRTQAERRPLSPYTIHNLDTAIAHLEVAMNADQSMELFGENYWHSRVLELRSTPGILHAQDRRLQCLLDRFGGTG</sequence>
<proteinExistence type="predicted"/>
<dbReference type="RefSeq" id="WP_116615119.1">
    <property type="nucleotide sequence ID" value="NZ_QEOB01000046.1"/>
</dbReference>
<evidence type="ECO:0000256" key="1">
    <source>
        <dbReference type="SAM" id="MobiDB-lite"/>
    </source>
</evidence>
<evidence type="ECO:0000313" key="3">
    <source>
        <dbReference type="Proteomes" id="UP000245712"/>
    </source>
</evidence>
<dbReference type="Proteomes" id="UP000245712">
    <property type="component" value="Unassembled WGS sequence"/>
</dbReference>
<dbReference type="EMBL" id="QEOB01000046">
    <property type="protein sequence ID" value="PVX61030.1"/>
    <property type="molecule type" value="Genomic_DNA"/>
</dbReference>
<organism evidence="2 3">
    <name type="scientific">Paraburkholderia unamae</name>
    <dbReference type="NCBI Taxonomy" id="219649"/>
    <lineage>
        <taxon>Bacteria</taxon>
        <taxon>Pseudomonadati</taxon>
        <taxon>Pseudomonadota</taxon>
        <taxon>Betaproteobacteria</taxon>
        <taxon>Burkholderiales</taxon>
        <taxon>Burkholderiaceae</taxon>
        <taxon>Paraburkholderia</taxon>
    </lineage>
</organism>
<gene>
    <name evidence="2" type="ORF">C7402_1468</name>
</gene>
<accession>A0ABX5K898</accession>
<feature type="region of interest" description="Disordered" evidence="1">
    <location>
        <begin position="1"/>
        <end position="60"/>
    </location>
</feature>
<evidence type="ECO:0000313" key="2">
    <source>
        <dbReference type="EMBL" id="PVX61030.1"/>
    </source>
</evidence>
<protein>
    <submittedName>
        <fullName evidence="2">Uncharacterized protein</fullName>
    </submittedName>
</protein>
<keyword evidence="3" id="KW-1185">Reference proteome</keyword>